<dbReference type="EMBL" id="JARKHS020010998">
    <property type="protein sequence ID" value="KAK8778217.1"/>
    <property type="molecule type" value="Genomic_DNA"/>
</dbReference>
<dbReference type="AlphaFoldDB" id="A0AAQ4EU26"/>
<reference evidence="3 4" key="1">
    <citation type="journal article" date="2023" name="Arcadia Sci">
        <title>De novo assembly of a long-read Amblyomma americanum tick genome.</title>
        <authorList>
            <person name="Chou S."/>
            <person name="Poskanzer K.E."/>
            <person name="Rollins M."/>
            <person name="Thuy-Boun P.S."/>
        </authorList>
    </citation>
    <scope>NUCLEOTIDE SEQUENCE [LARGE SCALE GENOMIC DNA]</scope>
    <source>
        <strain evidence="3">F_SG_1</strain>
        <tissue evidence="3">Salivary glands</tissue>
    </source>
</reference>
<accession>A0AAQ4EU26</accession>
<feature type="compositionally biased region" description="Basic and acidic residues" evidence="1">
    <location>
        <begin position="151"/>
        <end position="160"/>
    </location>
</feature>
<feature type="region of interest" description="Disordered" evidence="1">
    <location>
        <begin position="21"/>
        <end position="51"/>
    </location>
</feature>
<evidence type="ECO:0000313" key="4">
    <source>
        <dbReference type="Proteomes" id="UP001321473"/>
    </source>
</evidence>
<name>A0AAQ4EU26_AMBAM</name>
<sequence>MPGGRACKICEGCCRCFGGGEGEAAQEESQQLADQPQQEGEAGGAGVPAIPMVPVVSPPVAIGPPAAPGTVDRGTDMADDVRRRMGVPYVTPIFNVDDPPSSGTEPTMLPSERRGDDTSEESSTSGIVMPSAEADSELSPPTVTTGSADKSGLDSEEKPEASISSVTVPSEPIPSPFRRRCSIQNLLNGVHCALLQICGAFVVSWFLQLRKAKESVVYKHS</sequence>
<feature type="region of interest" description="Disordered" evidence="1">
    <location>
        <begin position="91"/>
        <end position="171"/>
    </location>
</feature>
<feature type="compositionally biased region" description="Low complexity" evidence="1">
    <location>
        <begin position="27"/>
        <end position="40"/>
    </location>
</feature>
<dbReference type="Proteomes" id="UP001321473">
    <property type="component" value="Unassembled WGS sequence"/>
</dbReference>
<comment type="caution">
    <text evidence="3">The sequence shown here is derived from an EMBL/GenBank/DDBJ whole genome shotgun (WGS) entry which is preliminary data.</text>
</comment>
<evidence type="ECO:0000256" key="1">
    <source>
        <dbReference type="SAM" id="MobiDB-lite"/>
    </source>
</evidence>
<feature type="non-terminal residue" evidence="3">
    <location>
        <position position="221"/>
    </location>
</feature>
<protein>
    <submittedName>
        <fullName evidence="3">Uncharacterized protein</fullName>
    </submittedName>
</protein>
<keyword evidence="2" id="KW-0812">Transmembrane</keyword>
<feature type="compositionally biased region" description="Polar residues" evidence="1">
    <location>
        <begin position="139"/>
        <end position="148"/>
    </location>
</feature>
<organism evidence="3 4">
    <name type="scientific">Amblyomma americanum</name>
    <name type="common">Lone star tick</name>
    <dbReference type="NCBI Taxonomy" id="6943"/>
    <lineage>
        <taxon>Eukaryota</taxon>
        <taxon>Metazoa</taxon>
        <taxon>Ecdysozoa</taxon>
        <taxon>Arthropoda</taxon>
        <taxon>Chelicerata</taxon>
        <taxon>Arachnida</taxon>
        <taxon>Acari</taxon>
        <taxon>Parasitiformes</taxon>
        <taxon>Ixodida</taxon>
        <taxon>Ixodoidea</taxon>
        <taxon>Ixodidae</taxon>
        <taxon>Amblyomminae</taxon>
        <taxon>Amblyomma</taxon>
    </lineage>
</organism>
<gene>
    <name evidence="3" type="ORF">V5799_020433</name>
</gene>
<keyword evidence="4" id="KW-1185">Reference proteome</keyword>
<keyword evidence="2" id="KW-0472">Membrane</keyword>
<evidence type="ECO:0000256" key="2">
    <source>
        <dbReference type="SAM" id="Phobius"/>
    </source>
</evidence>
<proteinExistence type="predicted"/>
<keyword evidence="2" id="KW-1133">Transmembrane helix</keyword>
<feature type="transmembrane region" description="Helical" evidence="2">
    <location>
        <begin position="186"/>
        <end position="207"/>
    </location>
</feature>
<evidence type="ECO:0000313" key="3">
    <source>
        <dbReference type="EMBL" id="KAK8778217.1"/>
    </source>
</evidence>